<evidence type="ECO:0008006" key="5">
    <source>
        <dbReference type="Google" id="ProtNLM"/>
    </source>
</evidence>
<protein>
    <recommendedName>
        <fullName evidence="5">DUF4440 domain-containing protein</fullName>
    </recommendedName>
</protein>
<dbReference type="EMBL" id="FWFY01000008">
    <property type="protein sequence ID" value="SLN55134.1"/>
    <property type="molecule type" value="Genomic_DNA"/>
</dbReference>
<keyword evidence="4" id="KW-1185">Reference proteome</keyword>
<dbReference type="Proteomes" id="UP000193495">
    <property type="component" value="Unassembled WGS sequence"/>
</dbReference>
<evidence type="ECO:0000313" key="1">
    <source>
        <dbReference type="EMBL" id="PSK85914.1"/>
    </source>
</evidence>
<reference evidence="1 4" key="2">
    <citation type="submission" date="2018-03" db="EMBL/GenBank/DDBJ databases">
        <title>Genomic Encyclopedia of Archaeal and Bacterial Type Strains, Phase II (KMG-II): from individual species to whole genera.</title>
        <authorList>
            <person name="Goeker M."/>
        </authorList>
    </citation>
    <scope>NUCLEOTIDE SEQUENCE [LARGE SCALE GENOMIC DNA]</scope>
    <source>
        <strain evidence="1 4">DSM 29956</strain>
    </source>
</reference>
<dbReference type="OrthoDB" id="7353854at2"/>
<name>A0A1X6ZM70_9RHOB</name>
<evidence type="ECO:0000313" key="2">
    <source>
        <dbReference type="EMBL" id="SLN55134.1"/>
    </source>
</evidence>
<gene>
    <name evidence="1" type="ORF">CLV79_107144</name>
    <name evidence="2" type="ORF">LOS8367_02596</name>
</gene>
<dbReference type="Proteomes" id="UP000240624">
    <property type="component" value="Unassembled WGS sequence"/>
</dbReference>
<dbReference type="AlphaFoldDB" id="A0A1X6ZM70"/>
<dbReference type="SUPFAM" id="SSF54427">
    <property type="entry name" value="NTF2-like"/>
    <property type="match status" value="1"/>
</dbReference>
<reference evidence="2 3" key="1">
    <citation type="submission" date="2017-03" db="EMBL/GenBank/DDBJ databases">
        <authorList>
            <person name="Afonso C.L."/>
            <person name="Miller P.J."/>
            <person name="Scott M.A."/>
            <person name="Spackman E."/>
            <person name="Goraichik I."/>
            <person name="Dimitrov K.M."/>
            <person name="Suarez D.L."/>
            <person name="Swayne D.E."/>
        </authorList>
    </citation>
    <scope>NUCLEOTIDE SEQUENCE [LARGE SCALE GENOMIC DNA]</scope>
    <source>
        <strain evidence="2 3">CECT 8367</strain>
    </source>
</reference>
<accession>A0A1X6ZM70</accession>
<dbReference type="InterPro" id="IPR032710">
    <property type="entry name" value="NTF2-like_dom_sf"/>
</dbReference>
<evidence type="ECO:0000313" key="3">
    <source>
        <dbReference type="Proteomes" id="UP000193495"/>
    </source>
</evidence>
<dbReference type="EMBL" id="PYGB01000007">
    <property type="protein sequence ID" value="PSK85914.1"/>
    <property type="molecule type" value="Genomic_DNA"/>
</dbReference>
<organism evidence="2 3">
    <name type="scientific">Limimaricola soesokkakensis</name>
    <dbReference type="NCBI Taxonomy" id="1343159"/>
    <lineage>
        <taxon>Bacteria</taxon>
        <taxon>Pseudomonadati</taxon>
        <taxon>Pseudomonadota</taxon>
        <taxon>Alphaproteobacteria</taxon>
        <taxon>Rhodobacterales</taxon>
        <taxon>Paracoccaceae</taxon>
        <taxon>Limimaricola</taxon>
    </lineage>
</organism>
<proteinExistence type="predicted"/>
<sequence>MILPFPNLRPFPGSARKSIPPQEALLWKIERTLWGGRLSEARASTAADAVFILPDQSCPLRGVDIWTGWLQASDWSSVSLLDRLFTRSGGTILLAYRVSANQADSAIFEALCMSSFHLREGDWLRVSHQQTLLA</sequence>
<dbReference type="RefSeq" id="WP_133056327.1">
    <property type="nucleotide sequence ID" value="NZ_FWFY01000008.1"/>
</dbReference>
<evidence type="ECO:0000313" key="4">
    <source>
        <dbReference type="Proteomes" id="UP000240624"/>
    </source>
</evidence>